<sequence>MSRKNPWFRPKRTGWGWSPNTWQGWLITALAVAIIIAAVVLTRGALHH</sequence>
<accession>A0ABU0XCR3</accession>
<dbReference type="EMBL" id="JAVFCB010000002">
    <property type="protein sequence ID" value="MDQ4212904.1"/>
    <property type="molecule type" value="Genomic_DNA"/>
</dbReference>
<evidence type="ECO:0000313" key="2">
    <source>
        <dbReference type="EMBL" id="MDQ4212904.1"/>
    </source>
</evidence>
<protein>
    <submittedName>
        <fullName evidence="2">Uncharacterized protein</fullName>
    </submittedName>
</protein>
<gene>
    <name evidence="2" type="ORF">RBR11_03160</name>
</gene>
<proteinExistence type="predicted"/>
<feature type="transmembrane region" description="Helical" evidence="1">
    <location>
        <begin position="25"/>
        <end position="46"/>
    </location>
</feature>
<keyword evidence="3" id="KW-1185">Reference proteome</keyword>
<evidence type="ECO:0000256" key="1">
    <source>
        <dbReference type="SAM" id="Phobius"/>
    </source>
</evidence>
<reference evidence="2 3" key="1">
    <citation type="submission" date="2023-08" db="EMBL/GenBank/DDBJ databases">
        <title>Microbacterium sp. nov., isolated from a waste landfill.</title>
        <authorList>
            <person name="Wen W."/>
        </authorList>
    </citation>
    <scope>NUCLEOTIDE SEQUENCE [LARGE SCALE GENOMIC DNA]</scope>
    <source>
        <strain evidence="2 3">ASV81</strain>
    </source>
</reference>
<keyword evidence="1" id="KW-0812">Transmembrane</keyword>
<name>A0ABU0XCR3_9MICO</name>
<keyword evidence="1" id="KW-0472">Membrane</keyword>
<keyword evidence="1" id="KW-1133">Transmembrane helix</keyword>
<organism evidence="2 3">
    <name type="scientific">Microbacterium capsulatum</name>
    <dbReference type="NCBI Taxonomy" id="3041921"/>
    <lineage>
        <taxon>Bacteria</taxon>
        <taxon>Bacillati</taxon>
        <taxon>Actinomycetota</taxon>
        <taxon>Actinomycetes</taxon>
        <taxon>Micrococcales</taxon>
        <taxon>Microbacteriaceae</taxon>
        <taxon>Microbacterium</taxon>
    </lineage>
</organism>
<comment type="caution">
    <text evidence="2">The sequence shown here is derived from an EMBL/GenBank/DDBJ whole genome shotgun (WGS) entry which is preliminary data.</text>
</comment>
<evidence type="ECO:0000313" key="3">
    <source>
        <dbReference type="Proteomes" id="UP001230289"/>
    </source>
</evidence>
<dbReference type="RefSeq" id="WP_308487852.1">
    <property type="nucleotide sequence ID" value="NZ_JAVFCB010000002.1"/>
</dbReference>
<dbReference type="Proteomes" id="UP001230289">
    <property type="component" value="Unassembled WGS sequence"/>
</dbReference>